<dbReference type="Pfam" id="PF24573">
    <property type="entry name" value="HEAT_DAAF5"/>
    <property type="match status" value="1"/>
</dbReference>
<keyword evidence="3" id="KW-0677">Repeat</keyword>
<evidence type="ECO:0000256" key="7">
    <source>
        <dbReference type="ARBA" id="ARBA00063859"/>
    </source>
</evidence>
<comment type="function">
    <text evidence="5">Cytoplasmic protein involved in the delivery of the dynein machinery to the motile cilium. It is required for the assembly of the axonemal dynein inner and outer arms, two structures attached to the peripheral outer doublet A microtubule of the axoneme, that play a crucial role in cilium motility.</text>
</comment>
<keyword evidence="4" id="KW-0970">Cilium biogenesis/degradation</keyword>
<dbReference type="PANTHER" id="PTHR16216">
    <property type="entry name" value="DYNEIN ASSEMBLY FACTOR 5, AXONEMAL"/>
    <property type="match status" value="1"/>
</dbReference>
<reference evidence="12" key="2">
    <citation type="submission" date="2025-09" db="UniProtKB">
        <authorList>
            <consortium name="Ensembl"/>
        </authorList>
    </citation>
    <scope>IDENTIFICATION</scope>
</reference>
<dbReference type="Proteomes" id="UP000694426">
    <property type="component" value="Unplaced"/>
</dbReference>
<feature type="domain" description="Dynein axonemal assembly factor 5 TPR repeats" evidence="11">
    <location>
        <begin position="26"/>
        <end position="305"/>
    </location>
</feature>
<dbReference type="InterPro" id="IPR052623">
    <property type="entry name" value="DAAF5"/>
</dbReference>
<evidence type="ECO:0000256" key="8">
    <source>
        <dbReference type="ARBA" id="ARBA00073725"/>
    </source>
</evidence>
<dbReference type="InterPro" id="IPR011989">
    <property type="entry name" value="ARM-like"/>
</dbReference>
<evidence type="ECO:0000256" key="2">
    <source>
        <dbReference type="ARBA" id="ARBA00022490"/>
    </source>
</evidence>
<dbReference type="GO" id="GO:0045505">
    <property type="term" value="F:dynein intermediate chain binding"/>
    <property type="evidence" value="ECO:0007669"/>
    <property type="project" value="Ensembl"/>
</dbReference>
<dbReference type="GO" id="GO:0003341">
    <property type="term" value="P:cilium movement"/>
    <property type="evidence" value="ECO:0007669"/>
    <property type="project" value="Ensembl"/>
</dbReference>
<evidence type="ECO:0000256" key="6">
    <source>
        <dbReference type="ARBA" id="ARBA00061384"/>
    </source>
</evidence>
<evidence type="ECO:0000313" key="13">
    <source>
        <dbReference type="Proteomes" id="UP000694426"/>
    </source>
</evidence>
<feature type="domain" description="Dynein axonemal assembly factor 5 HEAT-repeat" evidence="10">
    <location>
        <begin position="313"/>
        <end position="506"/>
    </location>
</feature>
<evidence type="ECO:0000256" key="5">
    <source>
        <dbReference type="ARBA" id="ARBA00055740"/>
    </source>
</evidence>
<dbReference type="GO" id="GO:0072686">
    <property type="term" value="C:mitotic spindle"/>
    <property type="evidence" value="ECO:0007669"/>
    <property type="project" value="Ensembl"/>
</dbReference>
<dbReference type="Pfam" id="PF25757">
    <property type="entry name" value="TPR_DNAAF5"/>
    <property type="match status" value="1"/>
</dbReference>
<dbReference type="GO" id="GO:0036159">
    <property type="term" value="P:inner dynein arm assembly"/>
    <property type="evidence" value="ECO:0007669"/>
    <property type="project" value="Ensembl"/>
</dbReference>
<dbReference type="GeneTree" id="ENSGT00390000005666"/>
<evidence type="ECO:0000256" key="3">
    <source>
        <dbReference type="ARBA" id="ARBA00022737"/>
    </source>
</evidence>
<proteinExistence type="inferred from homology"/>
<comment type="subunit">
    <text evidence="7">Interacts with DNAI2; probably involved in outer arm dynein assembly.</text>
</comment>
<evidence type="ECO:0000256" key="1">
    <source>
        <dbReference type="ARBA" id="ARBA00004496"/>
    </source>
</evidence>
<evidence type="ECO:0000313" key="12">
    <source>
        <dbReference type="Ensembl" id="ENSABRP00000005388.1"/>
    </source>
</evidence>
<evidence type="ECO:0000259" key="11">
    <source>
        <dbReference type="Pfam" id="PF25757"/>
    </source>
</evidence>
<dbReference type="AlphaFoldDB" id="A0A8B9BJT3"/>
<evidence type="ECO:0000259" key="10">
    <source>
        <dbReference type="Pfam" id="PF24573"/>
    </source>
</evidence>
<dbReference type="Gene3D" id="1.25.10.10">
    <property type="entry name" value="Leucine-rich Repeat Variant"/>
    <property type="match status" value="3"/>
</dbReference>
<dbReference type="GO" id="GO:0036158">
    <property type="term" value="P:outer dynein arm assembly"/>
    <property type="evidence" value="ECO:0007669"/>
    <property type="project" value="Ensembl"/>
</dbReference>
<dbReference type="SUPFAM" id="SSF48371">
    <property type="entry name" value="ARM repeat"/>
    <property type="match status" value="1"/>
</dbReference>
<dbReference type="GO" id="GO:0005829">
    <property type="term" value="C:cytosol"/>
    <property type="evidence" value="ECO:0007669"/>
    <property type="project" value="Ensembl"/>
</dbReference>
<reference evidence="12" key="1">
    <citation type="submission" date="2025-08" db="UniProtKB">
        <authorList>
            <consortium name="Ensembl"/>
        </authorList>
    </citation>
    <scope>IDENTIFICATION</scope>
</reference>
<dbReference type="InterPro" id="IPR056497">
    <property type="entry name" value="HEAT_DAAF5"/>
</dbReference>
<dbReference type="GO" id="GO:0005730">
    <property type="term" value="C:nucleolus"/>
    <property type="evidence" value="ECO:0007669"/>
    <property type="project" value="Ensembl"/>
</dbReference>
<dbReference type="InterPro" id="IPR016024">
    <property type="entry name" value="ARM-type_fold"/>
</dbReference>
<dbReference type="FunFam" id="1.25.10.10:FF:001106">
    <property type="entry name" value="Dynein, axonemal, assembly factor 5"/>
    <property type="match status" value="1"/>
</dbReference>
<organism evidence="12 13">
    <name type="scientific">Anser brachyrhynchus</name>
    <name type="common">Pink-footed goose</name>
    <dbReference type="NCBI Taxonomy" id="132585"/>
    <lineage>
        <taxon>Eukaryota</taxon>
        <taxon>Metazoa</taxon>
        <taxon>Chordata</taxon>
        <taxon>Craniata</taxon>
        <taxon>Vertebrata</taxon>
        <taxon>Euteleostomi</taxon>
        <taxon>Archelosauria</taxon>
        <taxon>Archosauria</taxon>
        <taxon>Dinosauria</taxon>
        <taxon>Saurischia</taxon>
        <taxon>Theropoda</taxon>
        <taxon>Coelurosauria</taxon>
        <taxon>Aves</taxon>
        <taxon>Neognathae</taxon>
        <taxon>Galloanserae</taxon>
        <taxon>Anseriformes</taxon>
        <taxon>Anatidae</taxon>
        <taxon>Anserinae</taxon>
        <taxon>Anser</taxon>
    </lineage>
</organism>
<dbReference type="PANTHER" id="PTHR16216:SF2">
    <property type="entry name" value="DYNEIN AXONEMAL ASSEMBLY FACTOR 5"/>
    <property type="match status" value="1"/>
</dbReference>
<sequence>MAAGAAEVGQALSRALSSLQGPDCGRAARLRALEAIRAEVQERPLPAAVVQEVFGAQLVRPLTRCLAGDAAERCRELALQLLRHGLSHGDRPGEALPVLLPALAQRLCPPQGFEPCEELRLGLLQLLGLLLQRCGAAVAPYLSDVVRILQATLLDHYAEVRRESCRCAVACAQAVPEHFHMQSESLINPLMQTISHQHYRVRVDVIQATGAVIQFGNGKSVDDVLSHLAQRLFDEIPKVRQAVTTVIGEWLLHLRDRYSYFHKLIPLLLGSFTDEIPENMTLAWTYWEKIGLQWEKENEEDLKDKMDFSVSPSHYPKGVTRPGLGCRELVSRNLSKILPGLCHDITDWVENTRIKASQLLYTLLLHAEDHITQHMDLLLRTLYQACLDEESEVVRNCVKAAELIGTFVNPKVSLKLITSAFKKTPKPSCIMVLTAVIRGSPKEILQPHLTDLGNMLSQAGVCQRSEEVFYMEQLLCCVEGLIEVCQEDCKEICLQLLKVLVTVMATPNSQHLKEKAEETVCSLAEVQQLDSFLCLYKQHIIQLLEWVSVSHDSWTCYSPEILQLDVIANHSGPVIGEALDDFILILKTCLQPNKDPQMRLKLFTVLSQLLQKANETVNSQGLFPSYLETVIKDILAPNLQWHAGRTAAAIRTTAVSCLWALIHCETLSPEEILKVKDALMPQIIAAMDEDSKISRLMGCCIVGVFLKVCGRQFDEDQLTKTYPEVLKRLDDASRDVRLAAARTLTDWFKCVKDSDMKSVMKSNIEFLYQELLIHLDDQDQDTQNAVLDALKEGSILYPELLVREIEVVIHKHRTPVYCNQLLHHIQSAKEPVL</sequence>
<comment type="subcellular location">
    <subcellularLocation>
        <location evidence="1">Cytoplasm</location>
    </subcellularLocation>
</comment>
<comment type="similarity">
    <text evidence="6">Belongs to the DNAAF5 family.</text>
</comment>
<keyword evidence="13" id="KW-1185">Reference proteome</keyword>
<gene>
    <name evidence="12" type="primary">DNAAF5</name>
</gene>
<name>A0A8B9BJT3_9AVES</name>
<dbReference type="InterPro" id="IPR057978">
    <property type="entry name" value="TPR_DAAF5"/>
</dbReference>
<protein>
    <recommendedName>
        <fullName evidence="8">Dynein axonemal assembly factor 5</fullName>
    </recommendedName>
    <alternativeName>
        <fullName evidence="9">HEAT repeat-containing protein 2</fullName>
    </alternativeName>
</protein>
<accession>A0A8B9BJT3</accession>
<dbReference type="Ensembl" id="ENSABRT00000007812.1">
    <property type="protein sequence ID" value="ENSABRP00000005388.1"/>
    <property type="gene ID" value="ENSABRG00000005032.1"/>
</dbReference>
<evidence type="ECO:0000256" key="4">
    <source>
        <dbReference type="ARBA" id="ARBA00022794"/>
    </source>
</evidence>
<evidence type="ECO:0000256" key="9">
    <source>
        <dbReference type="ARBA" id="ARBA00078800"/>
    </source>
</evidence>
<keyword evidence="2" id="KW-0963">Cytoplasm</keyword>